<keyword evidence="1" id="KW-0732">Signal</keyword>
<accession>A0A5S4WQT0</accession>
<name>A0A5S4WQT0_9BRAD</name>
<comment type="caution">
    <text evidence="2">The sequence shown here is derived from an EMBL/GenBank/DDBJ whole genome shotgun (WGS) entry which is preliminary data.</text>
</comment>
<dbReference type="EMBL" id="VSSR01000023">
    <property type="protein sequence ID" value="TYL84299.1"/>
    <property type="molecule type" value="Genomic_DNA"/>
</dbReference>
<dbReference type="InterPro" id="IPR010412">
    <property type="entry name" value="DUF1007"/>
</dbReference>
<dbReference type="Pfam" id="PF06226">
    <property type="entry name" value="DUF1007"/>
    <property type="match status" value="1"/>
</dbReference>
<evidence type="ECO:0000256" key="1">
    <source>
        <dbReference type="SAM" id="SignalP"/>
    </source>
</evidence>
<gene>
    <name evidence="2" type="ORF">FXB38_15750</name>
</gene>
<evidence type="ECO:0000313" key="2">
    <source>
        <dbReference type="EMBL" id="TYL84299.1"/>
    </source>
</evidence>
<feature type="chain" id="PRO_5024422415" evidence="1">
    <location>
        <begin position="32"/>
        <end position="219"/>
    </location>
</feature>
<proteinExistence type="predicted"/>
<dbReference type="Proteomes" id="UP000324853">
    <property type="component" value="Unassembled WGS sequence"/>
</dbReference>
<feature type="signal peptide" evidence="1">
    <location>
        <begin position="1"/>
        <end position="31"/>
    </location>
</feature>
<protein>
    <submittedName>
        <fullName evidence="2">DUF1007 family protein</fullName>
    </submittedName>
</protein>
<sequence>MILPVWILPMRRLFGLLLAAAMTFAAGAARAHPHVWITATSELLYAADGSITGVRHAWTFDDMFSAYAVQGLEAKKKGAYTREELGPLAQTNVESLKEYAYFTFARADGKKERFQEPVDYYLDYKDTVLTLHFTLPLKTPLKPKQLMLEVFDRSFFIDFQMAKDNPVRLVGAPAGCEMKLDRPSDGTATAQKLNEQTFMDGPNANFGMMFANKITVDCP</sequence>
<organism evidence="2 3">
    <name type="scientific">Bradyrhizobium cytisi</name>
    <dbReference type="NCBI Taxonomy" id="515489"/>
    <lineage>
        <taxon>Bacteria</taxon>
        <taxon>Pseudomonadati</taxon>
        <taxon>Pseudomonadota</taxon>
        <taxon>Alphaproteobacteria</taxon>
        <taxon>Hyphomicrobiales</taxon>
        <taxon>Nitrobacteraceae</taxon>
        <taxon>Bradyrhizobium</taxon>
    </lineage>
</organism>
<dbReference type="OrthoDB" id="1679673at2"/>
<dbReference type="AlphaFoldDB" id="A0A5S4WQT0"/>
<reference evidence="2 3" key="1">
    <citation type="submission" date="2019-08" db="EMBL/GenBank/DDBJ databases">
        <title>Bradyrhizobium hipponensis sp. nov., a rhizobium isolated from a Lupinus angustifolius root nodule in Tunisia.</title>
        <authorList>
            <person name="Off K."/>
            <person name="Rejili M."/>
            <person name="Mars M."/>
            <person name="Brachmann A."/>
            <person name="Marin M."/>
        </authorList>
    </citation>
    <scope>NUCLEOTIDE SEQUENCE [LARGE SCALE GENOMIC DNA]</scope>
    <source>
        <strain evidence="2 3">CTAW11</strain>
    </source>
</reference>
<keyword evidence="3" id="KW-1185">Reference proteome</keyword>
<evidence type="ECO:0000313" key="3">
    <source>
        <dbReference type="Proteomes" id="UP000324853"/>
    </source>
</evidence>
<dbReference type="PIRSF" id="PIRSF008159">
    <property type="entry name" value="UCP008159_ABC"/>
    <property type="match status" value="1"/>
</dbReference>
<dbReference type="InterPro" id="IPR016537">
    <property type="entry name" value="UCP008159_ABC"/>
</dbReference>